<evidence type="ECO:0000313" key="7">
    <source>
        <dbReference type="EMBL" id="KRO04765.1"/>
    </source>
</evidence>
<dbReference type="RefSeq" id="WP_057877640.1">
    <property type="nucleotide sequence ID" value="NZ_JQCA01000024.1"/>
</dbReference>
<dbReference type="GO" id="GO:0005886">
    <property type="term" value="C:plasma membrane"/>
    <property type="evidence" value="ECO:0007669"/>
    <property type="project" value="UniProtKB-SubCell"/>
</dbReference>
<comment type="caution">
    <text evidence="7">The sequence shown here is derived from an EMBL/GenBank/DDBJ whole genome shotgun (WGS) entry which is preliminary data.</text>
</comment>
<dbReference type="GO" id="GO:0022857">
    <property type="term" value="F:transmembrane transporter activity"/>
    <property type="evidence" value="ECO:0007669"/>
    <property type="project" value="InterPro"/>
</dbReference>
<evidence type="ECO:0000256" key="2">
    <source>
        <dbReference type="ARBA" id="ARBA00022475"/>
    </source>
</evidence>
<reference evidence="7 8" key="1">
    <citation type="journal article" date="2015" name="Genome Announc.">
        <title>Expanding the biotechnology potential of lactobacilli through comparative genomics of 213 strains and associated genera.</title>
        <authorList>
            <person name="Sun Z."/>
            <person name="Harris H.M."/>
            <person name="McCann A."/>
            <person name="Guo C."/>
            <person name="Argimon S."/>
            <person name="Zhang W."/>
            <person name="Yang X."/>
            <person name="Jeffery I.B."/>
            <person name="Cooney J.C."/>
            <person name="Kagawa T.F."/>
            <person name="Liu W."/>
            <person name="Song Y."/>
            <person name="Salvetti E."/>
            <person name="Wrobel A."/>
            <person name="Rasinkangas P."/>
            <person name="Parkhill J."/>
            <person name="Rea M.C."/>
            <person name="O'Sullivan O."/>
            <person name="Ritari J."/>
            <person name="Douillard F.P."/>
            <person name="Paul Ross R."/>
            <person name="Yang R."/>
            <person name="Briner A.E."/>
            <person name="Felis G.E."/>
            <person name="de Vos W.M."/>
            <person name="Barrangou R."/>
            <person name="Klaenhammer T.R."/>
            <person name="Caufield P.W."/>
            <person name="Cui Y."/>
            <person name="Zhang H."/>
            <person name="O'Toole P.W."/>
        </authorList>
    </citation>
    <scope>NUCLEOTIDE SEQUENCE [LARGE SCALE GENOMIC DNA]</scope>
    <source>
        <strain evidence="7 8">DSM 22467</strain>
    </source>
</reference>
<feature type="transmembrane region" description="Helical" evidence="6">
    <location>
        <begin position="429"/>
        <end position="446"/>
    </location>
</feature>
<feature type="transmembrane region" description="Helical" evidence="6">
    <location>
        <begin position="85"/>
        <end position="105"/>
    </location>
</feature>
<feature type="transmembrane region" description="Helical" evidence="6">
    <location>
        <begin position="203"/>
        <end position="225"/>
    </location>
</feature>
<dbReference type="EMBL" id="JQCA01000024">
    <property type="protein sequence ID" value="KRO04765.1"/>
    <property type="molecule type" value="Genomic_DNA"/>
</dbReference>
<gene>
    <name evidence="7" type="ORF">IV54_GL000790</name>
</gene>
<evidence type="ECO:0000313" key="8">
    <source>
        <dbReference type="Proteomes" id="UP000051906"/>
    </source>
</evidence>
<evidence type="ECO:0000256" key="5">
    <source>
        <dbReference type="ARBA" id="ARBA00023136"/>
    </source>
</evidence>
<feature type="transmembrane region" description="Helical" evidence="6">
    <location>
        <begin position="287"/>
        <end position="312"/>
    </location>
</feature>
<evidence type="ECO:0000256" key="3">
    <source>
        <dbReference type="ARBA" id="ARBA00022692"/>
    </source>
</evidence>
<organism evidence="7 8">
    <name type="scientific">Levilactobacillus paucivorans</name>
    <dbReference type="NCBI Taxonomy" id="616990"/>
    <lineage>
        <taxon>Bacteria</taxon>
        <taxon>Bacillati</taxon>
        <taxon>Bacillota</taxon>
        <taxon>Bacilli</taxon>
        <taxon>Lactobacillales</taxon>
        <taxon>Lactobacillaceae</taxon>
        <taxon>Levilactobacillus</taxon>
    </lineage>
</organism>
<sequence>MQNLTRHISFPRLLILGASSVIGSSWIYTNGIFFSKYGAGGEIFGFVLAMAITVLASLAFAELSSIFPRSGGPVVYSYLAFGKRWGFATGWAILGAYLSALSFYVTASSMLLATIWPQISQGPGYTIAGAHVSLMELAIGVAFTLFIFALNIRGTRLTAGVQAVLFGGLVILGGALIVTGFSQGSPKNFWPAFATGSDPLLNIVRFVLPAMTFLTGWEVVTILAEEADMPPAKIGKAVVGAIVLAASYYIIVLLASAWVYPWQKTATFEMGSITAFTKAGFPLLGQAAFLIAFLGLFTSFIGLFTAAPRLILSLARAGLLPPRFARLSEKHGTPLNATVLVLLFAIGFGWLGKGAMTYFLDLGGFFVAMAWAITAMSLWRIRRDYPDLNGGFRLHRLWPSMLGGFLAVVIAIGTLYPKSPVALAWPTEYIMLAVWIGLGLLFYWLGRSEHQDNDTALHHLLGDKEYQRLAEVKRQDRKDDD</sequence>
<feature type="transmembrane region" description="Helical" evidence="6">
    <location>
        <begin position="400"/>
        <end position="417"/>
    </location>
</feature>
<dbReference type="AlphaFoldDB" id="A0A0R2M035"/>
<dbReference type="PATRIC" id="fig|616990.3.peg.863"/>
<dbReference type="Proteomes" id="UP000051906">
    <property type="component" value="Unassembled WGS sequence"/>
</dbReference>
<keyword evidence="2" id="KW-1003">Cell membrane</keyword>
<keyword evidence="8" id="KW-1185">Reference proteome</keyword>
<evidence type="ECO:0000256" key="1">
    <source>
        <dbReference type="ARBA" id="ARBA00004651"/>
    </source>
</evidence>
<feature type="transmembrane region" description="Helical" evidence="6">
    <location>
        <begin position="125"/>
        <end position="151"/>
    </location>
</feature>
<accession>A0A0R2M035</accession>
<dbReference type="PANTHER" id="PTHR42770">
    <property type="entry name" value="AMINO ACID TRANSPORTER-RELATED"/>
    <property type="match status" value="1"/>
</dbReference>
<dbReference type="InterPro" id="IPR002293">
    <property type="entry name" value="AA/rel_permease1"/>
</dbReference>
<feature type="transmembrane region" description="Helical" evidence="6">
    <location>
        <begin position="358"/>
        <end position="379"/>
    </location>
</feature>
<dbReference type="Gene3D" id="1.20.1740.10">
    <property type="entry name" value="Amino acid/polyamine transporter I"/>
    <property type="match status" value="1"/>
</dbReference>
<comment type="subcellular location">
    <subcellularLocation>
        <location evidence="1">Cell membrane</location>
        <topology evidence="1">Multi-pass membrane protein</topology>
    </subcellularLocation>
</comment>
<feature type="transmembrane region" description="Helical" evidence="6">
    <location>
        <begin position="333"/>
        <end position="352"/>
    </location>
</feature>
<feature type="transmembrane region" description="Helical" evidence="6">
    <location>
        <begin position="237"/>
        <end position="260"/>
    </location>
</feature>
<keyword evidence="5 6" id="KW-0472">Membrane</keyword>
<feature type="transmembrane region" description="Helical" evidence="6">
    <location>
        <begin position="12"/>
        <end position="31"/>
    </location>
</feature>
<evidence type="ECO:0000256" key="4">
    <source>
        <dbReference type="ARBA" id="ARBA00022989"/>
    </source>
</evidence>
<dbReference type="PANTHER" id="PTHR42770:SF7">
    <property type="entry name" value="MEMBRANE PROTEIN"/>
    <property type="match status" value="1"/>
</dbReference>
<dbReference type="Pfam" id="PF13520">
    <property type="entry name" value="AA_permease_2"/>
    <property type="match status" value="1"/>
</dbReference>
<dbReference type="STRING" id="616990.IV54_GL000790"/>
<feature type="transmembrane region" description="Helical" evidence="6">
    <location>
        <begin position="163"/>
        <end position="183"/>
    </location>
</feature>
<feature type="transmembrane region" description="Helical" evidence="6">
    <location>
        <begin position="43"/>
        <end position="64"/>
    </location>
</feature>
<dbReference type="OrthoDB" id="3181223at2"/>
<name>A0A0R2M035_9LACO</name>
<dbReference type="PIRSF" id="PIRSF006060">
    <property type="entry name" value="AA_transporter"/>
    <property type="match status" value="1"/>
</dbReference>
<evidence type="ECO:0000256" key="6">
    <source>
        <dbReference type="SAM" id="Phobius"/>
    </source>
</evidence>
<keyword evidence="3 6" id="KW-0812">Transmembrane</keyword>
<protein>
    <submittedName>
        <fullName evidence="7">Amino acid permease</fullName>
    </submittedName>
</protein>
<proteinExistence type="predicted"/>
<dbReference type="InterPro" id="IPR050367">
    <property type="entry name" value="APC_superfamily"/>
</dbReference>
<keyword evidence="4 6" id="KW-1133">Transmembrane helix</keyword>